<name>A0ABU8PM12_9HYPH</name>
<evidence type="ECO:0000313" key="2">
    <source>
        <dbReference type="Proteomes" id="UP001375812"/>
    </source>
</evidence>
<dbReference type="Proteomes" id="UP001375812">
    <property type="component" value="Unassembled WGS sequence"/>
</dbReference>
<accession>A0ABU8PM12</accession>
<dbReference type="InterPro" id="IPR031561">
    <property type="entry name" value="DUF5086"/>
</dbReference>
<organism evidence="1 2">
    <name type="scientific">Ochrobactrum vermis</name>
    <dbReference type="NCBI Taxonomy" id="1827297"/>
    <lineage>
        <taxon>Bacteria</taxon>
        <taxon>Pseudomonadati</taxon>
        <taxon>Pseudomonadota</taxon>
        <taxon>Alphaproteobacteria</taxon>
        <taxon>Hyphomicrobiales</taxon>
        <taxon>Brucellaceae</taxon>
        <taxon>Brucella/Ochrobactrum group</taxon>
        <taxon>Ochrobactrum</taxon>
    </lineage>
</organism>
<comment type="caution">
    <text evidence="1">The sequence shown here is derived from an EMBL/GenBank/DDBJ whole genome shotgun (WGS) entry which is preliminary data.</text>
</comment>
<gene>
    <name evidence="1" type="ORF">WH297_25690</name>
</gene>
<proteinExistence type="predicted"/>
<dbReference type="InterPro" id="IPR044935">
    <property type="entry name" value="DUF5086_sf"/>
</dbReference>
<protein>
    <submittedName>
        <fullName evidence="1">DUF5086 family protein</fullName>
    </submittedName>
</protein>
<dbReference type="Gene3D" id="3.90.70.190">
    <property type="entry name" value="Domain of unknown function (DUF5086)"/>
    <property type="match status" value="1"/>
</dbReference>
<evidence type="ECO:0000313" key="1">
    <source>
        <dbReference type="EMBL" id="MEJ5023086.1"/>
    </source>
</evidence>
<dbReference type="Pfam" id="PF16985">
    <property type="entry name" value="DUF5086"/>
    <property type="match status" value="1"/>
</dbReference>
<dbReference type="EMBL" id="JBBGZH010000003">
    <property type="protein sequence ID" value="MEJ5023086.1"/>
    <property type="molecule type" value="Genomic_DNA"/>
</dbReference>
<reference evidence="1 2" key="1">
    <citation type="submission" date="2023-12" db="EMBL/GenBank/DDBJ databases">
        <title>Gut-associated functions are favored during microbiome assembly across C. elegans life.</title>
        <authorList>
            <person name="Zimmermann J."/>
        </authorList>
    </citation>
    <scope>NUCLEOTIDE SEQUENCE [LARGE SCALE GENOMIC DNA]</scope>
    <source>
        <strain evidence="1 2">MYb71</strain>
    </source>
</reference>
<keyword evidence="2" id="KW-1185">Reference proteome</keyword>
<sequence length="179" mass="20927">MSLRQTNRQSRTQGENVLDVCLPLAFSPFEAHVNKSKRMSKPLKPVLCLSVLGALIAAPVSAQQHQETIILSVASNIMRWADVYKVRPERRDDPYYHVRVIERQRDWKVWQFKELVSHMAVIPKALPASRISKKARTYNYKDVEIRSAYRRWLDEPETRFEVPVCKTNILNCLKQLPQR</sequence>
<dbReference type="RefSeq" id="WP_339561781.1">
    <property type="nucleotide sequence ID" value="NZ_JBBGZH010000003.1"/>
</dbReference>